<evidence type="ECO:0000313" key="3">
    <source>
        <dbReference type="Proteomes" id="UP000198367"/>
    </source>
</evidence>
<proteinExistence type="predicted"/>
<dbReference type="EMBL" id="CP022358">
    <property type="protein sequence ID" value="ASK70177.1"/>
    <property type="molecule type" value="Genomic_DNA"/>
</dbReference>
<dbReference type="Proteomes" id="UP000198367">
    <property type="component" value="Chromosome"/>
</dbReference>
<reference evidence="2 3" key="1">
    <citation type="submission" date="2017-07" db="EMBL/GenBank/DDBJ databases">
        <title>Phenotypical and genomic characterization of a clinical isolate of Shewanella bicestrii sp. nov. producing an extended-spectrum beta-lactamase and a new oxacillinase variant.</title>
        <authorList>
            <person name="Jousset A.B."/>
            <person name="Bonnin R.A."/>
            <person name="Girlich D."/>
            <person name="Dabos L."/>
            <person name="Potron A."/>
            <person name="Dortet L."/>
            <person name="Glaser P."/>
            <person name="Naas T."/>
        </authorList>
    </citation>
    <scope>NUCLEOTIDE SEQUENCE [LARGE SCALE GENOMIC DNA]</scope>
    <source>
        <strain evidence="2 3">JAB-1</strain>
    </source>
</reference>
<gene>
    <name evidence="2" type="ORF">CF168_15675</name>
</gene>
<keyword evidence="3" id="KW-1185">Reference proteome</keyword>
<keyword evidence="1" id="KW-0732">Signal</keyword>
<organism evidence="2 3">
    <name type="scientific">Shewanella bicestrii</name>
    <dbReference type="NCBI Taxonomy" id="2018305"/>
    <lineage>
        <taxon>Bacteria</taxon>
        <taxon>Pseudomonadati</taxon>
        <taxon>Pseudomonadota</taxon>
        <taxon>Gammaproteobacteria</taxon>
        <taxon>Alteromonadales</taxon>
        <taxon>Shewanellaceae</taxon>
        <taxon>Shewanella</taxon>
    </lineage>
</organism>
<evidence type="ECO:0008006" key="4">
    <source>
        <dbReference type="Google" id="ProtNLM"/>
    </source>
</evidence>
<sequence>MMRQLIRTSAIGALFVSSAVFAAPKMTVDLTLPEITEGQYHRPYVAVWVEDAKGQTVKTLSLWVWDEGHKWLKDIRRWWRKAGREDMSFVDGIASATKPAGHYKIDWDLTDDAGKPLTPASYTVFIEVVREHGGRDLVRQNIDLTAGDFTAQLPATTETGVIDIRLSGMTR</sequence>
<evidence type="ECO:0000313" key="2">
    <source>
        <dbReference type="EMBL" id="ASK70177.1"/>
    </source>
</evidence>
<feature type="signal peptide" evidence="1">
    <location>
        <begin position="1"/>
        <end position="22"/>
    </location>
</feature>
<dbReference type="AlphaFoldDB" id="A0A220UPP6"/>
<evidence type="ECO:0000256" key="1">
    <source>
        <dbReference type="SAM" id="SignalP"/>
    </source>
</evidence>
<dbReference type="InterPro" id="IPR014469">
    <property type="entry name" value="DUF2271"/>
</dbReference>
<dbReference type="Gene3D" id="2.60.40.4070">
    <property type="match status" value="1"/>
</dbReference>
<dbReference type="Pfam" id="PF10029">
    <property type="entry name" value="DUF2271"/>
    <property type="match status" value="1"/>
</dbReference>
<dbReference type="PIRSF" id="PIRSF014995">
    <property type="entry name" value="UCP014995"/>
    <property type="match status" value="1"/>
</dbReference>
<dbReference type="KEGG" id="sbj:CF168_15675"/>
<name>A0A220UPP6_9GAMM</name>
<protein>
    <recommendedName>
        <fullName evidence="4">DUF2271 domain-containing protein</fullName>
    </recommendedName>
</protein>
<feature type="chain" id="PRO_5012804337" description="DUF2271 domain-containing protein" evidence="1">
    <location>
        <begin position="23"/>
        <end position="171"/>
    </location>
</feature>
<accession>A0A220UPP6</accession>